<keyword evidence="6 10" id="KW-0418">Kinase</keyword>
<dbReference type="InterPro" id="IPR003594">
    <property type="entry name" value="HATPase_dom"/>
</dbReference>
<evidence type="ECO:0000256" key="10">
    <source>
        <dbReference type="RuleBase" id="RU366032"/>
    </source>
</evidence>
<evidence type="ECO:0000256" key="2">
    <source>
        <dbReference type="ARBA" id="ARBA00006155"/>
    </source>
</evidence>
<dbReference type="InterPro" id="IPR039028">
    <property type="entry name" value="BCKD/PDK"/>
</dbReference>
<dbReference type="PROSITE" id="PS50109">
    <property type="entry name" value="HIS_KIN"/>
    <property type="match status" value="1"/>
</dbReference>
<dbReference type="GO" id="GO:0005524">
    <property type="term" value="F:ATP binding"/>
    <property type="evidence" value="ECO:0007669"/>
    <property type="project" value="UniProtKB-UniRule"/>
</dbReference>
<proteinExistence type="inferred from homology"/>
<dbReference type="Proteomes" id="UP000005220">
    <property type="component" value="Chromosome 9"/>
</dbReference>
<comment type="subcellular location">
    <subcellularLocation>
        <location evidence="1 10">Mitochondrion matrix</location>
    </subcellularLocation>
</comment>
<comment type="similarity">
    <text evidence="2 10">Belongs to the PDK/BCKDK protein kinase family.</text>
</comment>
<dbReference type="STRING" id="1071382.H2B023"/>
<dbReference type="eggNOG" id="KOG0787">
    <property type="taxonomic scope" value="Eukaryota"/>
</dbReference>
<dbReference type="PANTHER" id="PTHR11947:SF20">
    <property type="entry name" value="[3-METHYL-2-OXOBUTANOATE DEHYDROGENASE [LIPOAMIDE]] KINASE, MITOCHONDRIAL"/>
    <property type="match status" value="1"/>
</dbReference>
<dbReference type="Gene3D" id="1.20.140.20">
    <property type="entry name" value="Alpha-ketoacid/pyruvate dehydrogenase kinase, N-terminal domain"/>
    <property type="match status" value="1"/>
</dbReference>
<dbReference type="FunCoup" id="H2B023">
    <property type="interactions" value="381"/>
</dbReference>
<dbReference type="AlphaFoldDB" id="H2B023"/>
<evidence type="ECO:0000256" key="6">
    <source>
        <dbReference type="ARBA" id="ARBA00022777"/>
    </source>
</evidence>
<dbReference type="InterPro" id="IPR004358">
    <property type="entry name" value="Sig_transdc_His_kin-like_C"/>
</dbReference>
<evidence type="ECO:0000256" key="1">
    <source>
        <dbReference type="ARBA" id="ARBA00004305"/>
    </source>
</evidence>
<organism evidence="12 13">
    <name type="scientific">Kazachstania africana (strain ATCC 22294 / BCRC 22015 / CBS 2517 / CECT 1963 / NBRC 1671 / NRRL Y-8276)</name>
    <name type="common">Yeast</name>
    <name type="synonym">Kluyveromyces africanus</name>
    <dbReference type="NCBI Taxonomy" id="1071382"/>
    <lineage>
        <taxon>Eukaryota</taxon>
        <taxon>Fungi</taxon>
        <taxon>Dikarya</taxon>
        <taxon>Ascomycota</taxon>
        <taxon>Saccharomycotina</taxon>
        <taxon>Saccharomycetes</taxon>
        <taxon>Saccharomycetales</taxon>
        <taxon>Saccharomycetaceae</taxon>
        <taxon>Kazachstania</taxon>
    </lineage>
</organism>
<keyword evidence="8" id="KW-0809">Transit peptide</keyword>
<evidence type="ECO:0000256" key="9">
    <source>
        <dbReference type="ARBA" id="ARBA00023128"/>
    </source>
</evidence>
<dbReference type="GO" id="GO:0065003">
    <property type="term" value="P:protein-containing complex assembly"/>
    <property type="evidence" value="ECO:0007669"/>
    <property type="project" value="EnsemblFungi"/>
</dbReference>
<keyword evidence="9 10" id="KW-0496">Mitochondrion</keyword>
<dbReference type="PANTHER" id="PTHR11947">
    <property type="entry name" value="PYRUVATE DEHYDROGENASE KINASE"/>
    <property type="match status" value="1"/>
</dbReference>
<dbReference type="GO" id="GO:0004740">
    <property type="term" value="F:pyruvate dehydrogenase (acetyl-transferring) kinase activity"/>
    <property type="evidence" value="ECO:0007669"/>
    <property type="project" value="EnsemblFungi"/>
</dbReference>
<dbReference type="SUPFAM" id="SSF55874">
    <property type="entry name" value="ATPase domain of HSP90 chaperone/DNA topoisomerase II/histidine kinase"/>
    <property type="match status" value="1"/>
</dbReference>
<protein>
    <recommendedName>
        <fullName evidence="10">Protein-serine/threonine kinase</fullName>
        <ecNumber evidence="10">2.7.11.-</ecNumber>
    </recommendedName>
</protein>
<evidence type="ECO:0000313" key="13">
    <source>
        <dbReference type="Proteomes" id="UP000005220"/>
    </source>
</evidence>
<dbReference type="HOGENOM" id="CLU_023861_4_1_1"/>
<keyword evidence="3" id="KW-0597">Phosphoprotein</keyword>
<dbReference type="Gene3D" id="3.30.565.10">
    <property type="entry name" value="Histidine kinase-like ATPase, C-terminal domain"/>
    <property type="match status" value="1"/>
</dbReference>
<gene>
    <name evidence="12" type="primary">KAFR0I01930</name>
    <name evidence="12" type="ORF">KAFR_0I01930</name>
</gene>
<dbReference type="GO" id="GO:1901524">
    <property type="term" value="P:regulation of mitophagy"/>
    <property type="evidence" value="ECO:0007669"/>
    <property type="project" value="EnsemblFungi"/>
</dbReference>
<keyword evidence="7 10" id="KW-0067">ATP-binding</keyword>
<keyword evidence="4 10" id="KW-0808">Transferase</keyword>
<keyword evidence="5 10" id="KW-0547">Nucleotide-binding</keyword>
<dbReference type="GO" id="GO:0010906">
    <property type="term" value="P:regulation of glucose metabolic process"/>
    <property type="evidence" value="ECO:0007669"/>
    <property type="project" value="TreeGrafter"/>
</dbReference>
<accession>H2B023</accession>
<keyword evidence="13" id="KW-1185">Reference proteome</keyword>
<dbReference type="GeneID" id="13883609"/>
<reference evidence="12 13" key="1">
    <citation type="journal article" date="2011" name="Proc. Natl. Acad. Sci. U.S.A.">
        <title>Evolutionary erosion of yeast sex chromosomes by mating-type switching accidents.</title>
        <authorList>
            <person name="Gordon J.L."/>
            <person name="Armisen D."/>
            <person name="Proux-Wera E."/>
            <person name="Oheigeartaigh S.S."/>
            <person name="Byrne K.P."/>
            <person name="Wolfe K.H."/>
        </authorList>
    </citation>
    <scope>NUCLEOTIDE SEQUENCE [LARGE SCALE GENOMIC DNA]</scope>
    <source>
        <strain evidence="13">ATCC 22294 / BCRC 22015 / CBS 2517 / CECT 1963 / NBRC 1671 / NRRL Y-8276</strain>
    </source>
</reference>
<sequence length="405" mass="46769">MTSTRFQECCRTLLKFQRRNLHSSVNLRVGTFGRPNKSILSELGFSKYYKIRSNIGLLIQDFSKKPVPSVSYDFLTTYKKLHLNSNEQYTLTIKTINYLLSFTCRQLNSIQRLPYIVILNPKVEESYSLYMKTLKSLLSVRYPYDLYQKDKMIALFTEFLNDHNDTLLTLSNGLREITDYYPRESVFQFLNDHLQNRITMKLLVTHYLNLITHDTSDSRHIGIIEKDLSVSKLIKHCWDFVGDLCYIKYDINSLKMTINDGKDVTFSCIPLVLEYITTEILKNSSRAQIESEQLEKPIEVSIYKYDDDELTIKIRDYGGGIPPDVEDKIFDYSYSTNDFDDSLNANEEAMNPGEQFNNVAGMGFGLPLSKAYLELFGGKLEIQSLYGLGTDVYIKVKGPGNDSFE</sequence>
<dbReference type="RefSeq" id="XP_003959108.1">
    <property type="nucleotide sequence ID" value="XM_003959059.1"/>
</dbReference>
<dbReference type="EMBL" id="HE650829">
    <property type="protein sequence ID" value="CCF59973.1"/>
    <property type="molecule type" value="Genomic_DNA"/>
</dbReference>
<evidence type="ECO:0000256" key="7">
    <source>
        <dbReference type="ARBA" id="ARBA00022840"/>
    </source>
</evidence>
<feature type="domain" description="Histidine kinase" evidence="11">
    <location>
        <begin position="273"/>
        <end position="400"/>
    </location>
</feature>
<evidence type="ECO:0000313" key="12">
    <source>
        <dbReference type="EMBL" id="CCF59973.1"/>
    </source>
</evidence>
<dbReference type="Pfam" id="PF10436">
    <property type="entry name" value="BCDHK_Adom3"/>
    <property type="match status" value="1"/>
</dbReference>
<evidence type="ECO:0000256" key="5">
    <source>
        <dbReference type="ARBA" id="ARBA00022741"/>
    </source>
</evidence>
<evidence type="ECO:0000256" key="4">
    <source>
        <dbReference type="ARBA" id="ARBA00022679"/>
    </source>
</evidence>
<name>H2B023_KAZAF</name>
<dbReference type="GO" id="GO:0005759">
    <property type="term" value="C:mitochondrial matrix"/>
    <property type="evidence" value="ECO:0007669"/>
    <property type="project" value="UniProtKB-SubCell"/>
</dbReference>
<evidence type="ECO:0000256" key="8">
    <source>
        <dbReference type="ARBA" id="ARBA00022946"/>
    </source>
</evidence>
<dbReference type="KEGG" id="kaf:KAFR_0I01930"/>
<dbReference type="SMART" id="SM00387">
    <property type="entry name" value="HATPase_c"/>
    <property type="match status" value="1"/>
</dbReference>
<evidence type="ECO:0000259" key="11">
    <source>
        <dbReference type="PROSITE" id="PS50109"/>
    </source>
</evidence>
<dbReference type="PRINTS" id="PR00344">
    <property type="entry name" value="BCTRLSENSOR"/>
</dbReference>
<dbReference type="Pfam" id="PF02518">
    <property type="entry name" value="HATPase_c"/>
    <property type="match status" value="1"/>
</dbReference>
<dbReference type="InParanoid" id="H2B023"/>
<dbReference type="EC" id="2.7.11.-" evidence="10"/>
<dbReference type="InterPro" id="IPR036890">
    <property type="entry name" value="HATPase_C_sf"/>
</dbReference>
<dbReference type="InterPro" id="IPR036784">
    <property type="entry name" value="AK/P_DHK_N_sf"/>
</dbReference>
<evidence type="ECO:0000256" key="3">
    <source>
        <dbReference type="ARBA" id="ARBA00022553"/>
    </source>
</evidence>
<dbReference type="OrthoDB" id="3264224at2759"/>
<dbReference type="InterPro" id="IPR018955">
    <property type="entry name" value="BCDHK/PDK_N"/>
</dbReference>
<dbReference type="InterPro" id="IPR005467">
    <property type="entry name" value="His_kinase_dom"/>
</dbReference>
<dbReference type="SUPFAM" id="SSF69012">
    <property type="entry name" value="alpha-ketoacid dehydrogenase kinase, N-terminal domain"/>
    <property type="match status" value="1"/>
</dbReference>